<proteinExistence type="predicted"/>
<name>A0A381YC88_9ZZZZ</name>
<protein>
    <submittedName>
        <fullName evidence="1">Uncharacterized protein</fullName>
    </submittedName>
</protein>
<dbReference type="AlphaFoldDB" id="A0A381YC88"/>
<gene>
    <name evidence="1" type="ORF">METZ01_LOCUS127007</name>
</gene>
<evidence type="ECO:0000313" key="1">
    <source>
        <dbReference type="EMBL" id="SVA74153.1"/>
    </source>
</evidence>
<organism evidence="1">
    <name type="scientific">marine metagenome</name>
    <dbReference type="NCBI Taxonomy" id="408172"/>
    <lineage>
        <taxon>unclassified sequences</taxon>
        <taxon>metagenomes</taxon>
        <taxon>ecological metagenomes</taxon>
    </lineage>
</organism>
<dbReference type="EMBL" id="UINC01017790">
    <property type="protein sequence ID" value="SVA74153.1"/>
    <property type="molecule type" value="Genomic_DNA"/>
</dbReference>
<accession>A0A381YC88</accession>
<reference evidence="1" key="1">
    <citation type="submission" date="2018-05" db="EMBL/GenBank/DDBJ databases">
        <authorList>
            <person name="Lanie J.A."/>
            <person name="Ng W.-L."/>
            <person name="Kazmierczak K.M."/>
            <person name="Andrzejewski T.M."/>
            <person name="Davidsen T.M."/>
            <person name="Wayne K.J."/>
            <person name="Tettelin H."/>
            <person name="Glass J.I."/>
            <person name="Rusch D."/>
            <person name="Podicherti R."/>
            <person name="Tsui H.-C.T."/>
            <person name="Winkler M.E."/>
        </authorList>
    </citation>
    <scope>NUCLEOTIDE SEQUENCE</scope>
</reference>
<sequence>MKKVMFIILLNLVLWFGLTSLSNIANANEYNKAVIAHVIKENLDGNGVDSTALMEAELHRIVYAVINEFSGVLQEHLPNILDSLASEIRQKNDKEFKCALLKGSEYECD</sequence>